<dbReference type="RefSeq" id="WP_190737809.1">
    <property type="nucleotide sequence ID" value="NZ_JACJSI010000539.1"/>
</dbReference>
<sequence length="54" mass="5919">MAKSPTLSVIISEEDKERLKRLAMAEKRSVSQLAAIAIQEYLDKAEATKEKGAA</sequence>
<evidence type="ECO:0000313" key="3">
    <source>
        <dbReference type="Proteomes" id="UP000623440"/>
    </source>
</evidence>
<keyword evidence="3" id="KW-1185">Reference proteome</keyword>
<reference evidence="2 3" key="1">
    <citation type="journal article" date="2020" name="ISME J.">
        <title>Comparative genomics reveals insights into cyanobacterial evolution and habitat adaptation.</title>
        <authorList>
            <person name="Chen M.Y."/>
            <person name="Teng W.K."/>
            <person name="Zhao L."/>
            <person name="Hu C.X."/>
            <person name="Zhou Y.K."/>
            <person name="Han B.P."/>
            <person name="Song L.R."/>
            <person name="Shu W.S."/>
        </authorList>
    </citation>
    <scope>NUCLEOTIDE SEQUENCE [LARGE SCALE GENOMIC DNA]</scope>
    <source>
        <strain evidence="2 3">FACHB-838</strain>
    </source>
</reference>
<dbReference type="Proteomes" id="UP000623440">
    <property type="component" value="Unassembled WGS sequence"/>
</dbReference>
<gene>
    <name evidence="2" type="ORF">H6G97_48870</name>
</gene>
<organism evidence="2 3">
    <name type="scientific">Nostoc flagelliforme FACHB-838</name>
    <dbReference type="NCBI Taxonomy" id="2692904"/>
    <lineage>
        <taxon>Bacteria</taxon>
        <taxon>Bacillati</taxon>
        <taxon>Cyanobacteriota</taxon>
        <taxon>Cyanophyceae</taxon>
        <taxon>Nostocales</taxon>
        <taxon>Nostocaceae</taxon>
        <taxon>Nostoc</taxon>
    </lineage>
</organism>
<dbReference type="Pfam" id="PF07878">
    <property type="entry name" value="RHH_5"/>
    <property type="match status" value="1"/>
</dbReference>
<dbReference type="SUPFAM" id="SSF47598">
    <property type="entry name" value="Ribbon-helix-helix"/>
    <property type="match status" value="1"/>
</dbReference>
<comment type="caution">
    <text evidence="2">The sequence shown here is derived from an EMBL/GenBank/DDBJ whole genome shotgun (WGS) entry which is preliminary data.</text>
</comment>
<protein>
    <submittedName>
        <fullName evidence="2">Ribbon-helix-helix protein, CopG family</fullName>
    </submittedName>
</protein>
<name>A0ABR8E7Y0_9NOSO</name>
<evidence type="ECO:0000259" key="1">
    <source>
        <dbReference type="Pfam" id="PF07878"/>
    </source>
</evidence>
<dbReference type="EMBL" id="JACJSI010000539">
    <property type="protein sequence ID" value="MBD2536743.1"/>
    <property type="molecule type" value="Genomic_DNA"/>
</dbReference>
<feature type="domain" description="CopG-like ribbon-helix-helix" evidence="1">
    <location>
        <begin position="9"/>
        <end position="46"/>
    </location>
</feature>
<dbReference type="InterPro" id="IPR010985">
    <property type="entry name" value="Ribbon_hlx_hlx"/>
</dbReference>
<accession>A0ABR8E7Y0</accession>
<proteinExistence type="predicted"/>
<evidence type="ECO:0000313" key="2">
    <source>
        <dbReference type="EMBL" id="MBD2536743.1"/>
    </source>
</evidence>
<dbReference type="InterPro" id="IPR012869">
    <property type="entry name" value="RHH_5"/>
</dbReference>